<gene>
    <name evidence="1" type="ORF">J4G43_52820</name>
</gene>
<proteinExistence type="predicted"/>
<evidence type="ECO:0000313" key="1">
    <source>
        <dbReference type="EMBL" id="MBO1869108.1"/>
    </source>
</evidence>
<accession>A0A939SA28</accession>
<reference evidence="1" key="1">
    <citation type="submission" date="2021-03" db="EMBL/GenBank/DDBJ databases">
        <title>Whole Genome Sequence of Bradyrhizobium sp. Strain 144S4.</title>
        <authorList>
            <person name="Bromfield E.S.P."/>
            <person name="Cloutier S."/>
        </authorList>
    </citation>
    <scope>NUCLEOTIDE SEQUENCE [LARGE SCALE GENOMIC DNA]</scope>
    <source>
        <strain evidence="1">144S4</strain>
    </source>
</reference>
<organism evidence="1">
    <name type="scientific">Bradyrhizobium barranii subsp. barranii</name>
    <dbReference type="NCBI Taxonomy" id="2823807"/>
    <lineage>
        <taxon>Bacteria</taxon>
        <taxon>Pseudomonadati</taxon>
        <taxon>Pseudomonadota</taxon>
        <taxon>Alphaproteobacteria</taxon>
        <taxon>Hyphomicrobiales</taxon>
        <taxon>Nitrobacteraceae</taxon>
        <taxon>Bradyrhizobium</taxon>
        <taxon>Bradyrhizobium barranii</taxon>
    </lineage>
</organism>
<dbReference type="EMBL" id="JAGEMI010000003">
    <property type="protein sequence ID" value="MBO1869108.1"/>
    <property type="molecule type" value="Genomic_DNA"/>
</dbReference>
<protein>
    <submittedName>
        <fullName evidence="1">DUF3085 domain-containing protein</fullName>
    </submittedName>
</protein>
<dbReference type="Pfam" id="PF11284">
    <property type="entry name" value="DUF3085"/>
    <property type="match status" value="1"/>
</dbReference>
<dbReference type="InterPro" id="IPR021436">
    <property type="entry name" value="DUF3085"/>
</dbReference>
<comment type="caution">
    <text evidence="1">The sequence shown here is derived from an EMBL/GenBank/DDBJ whole genome shotgun (WGS) entry which is preliminary data.</text>
</comment>
<name>A0A939SA28_9BRAD</name>
<sequence length="79" mass="9132">MSNGKLSDGGRPLVVYSEECHPVGNPDWFDYKRRHFGGDDGIEFIEAERIIPLINRDFRYTHLRLQLSEADISLSLIVR</sequence>
<dbReference type="AlphaFoldDB" id="A0A939SA28"/>